<evidence type="ECO:0000313" key="4">
    <source>
        <dbReference type="Proteomes" id="UP001160499"/>
    </source>
</evidence>
<dbReference type="InterPro" id="IPR022687">
    <property type="entry name" value="HTH_DTXR"/>
</dbReference>
<dbReference type="InterPro" id="IPR036388">
    <property type="entry name" value="WH-like_DNA-bd_sf"/>
</dbReference>
<keyword evidence="4" id="KW-1185">Reference proteome</keyword>
<reference evidence="3 4" key="1">
    <citation type="submission" date="2023-04" db="EMBL/GenBank/DDBJ databases">
        <title>Forest soil microbial communities from Buena Vista Peninsula, Colon Province, Panama.</title>
        <authorList>
            <person name="Bouskill N."/>
        </authorList>
    </citation>
    <scope>NUCLEOTIDE SEQUENCE [LARGE SCALE GENOMIC DNA]</scope>
    <source>
        <strain evidence="3 4">GGS1</strain>
    </source>
</reference>
<evidence type="ECO:0000313" key="3">
    <source>
        <dbReference type="EMBL" id="MDH6221009.1"/>
    </source>
</evidence>
<protein>
    <recommendedName>
        <fullName evidence="2">HTH dtxR-type domain-containing protein</fullName>
    </recommendedName>
</protein>
<dbReference type="Gene3D" id="1.10.10.10">
    <property type="entry name" value="Winged helix-like DNA-binding domain superfamily/Winged helix DNA-binding domain"/>
    <property type="match status" value="1"/>
</dbReference>
<dbReference type="Proteomes" id="UP001160499">
    <property type="component" value="Unassembled WGS sequence"/>
</dbReference>
<proteinExistence type="predicted"/>
<feature type="domain" description="HTH dtxR-type" evidence="2">
    <location>
        <begin position="5"/>
        <end position="40"/>
    </location>
</feature>
<sequence length="106" mass="11746">MLPMRARFAERLDQSGPAVSQTVARIQRGGLLHVAADRHLELTEELFGPAAGDSRLLNAVGGDDQRRSRQHRDVPADLTPAASAVAWTRWSRRSQVPSPDHSLWRS</sequence>
<feature type="compositionally biased region" description="Basic and acidic residues" evidence="1">
    <location>
        <begin position="63"/>
        <end position="75"/>
    </location>
</feature>
<comment type="caution">
    <text evidence="3">The sequence shown here is derived from an EMBL/GenBank/DDBJ whole genome shotgun (WGS) entry which is preliminary data.</text>
</comment>
<gene>
    <name evidence="3" type="ORF">M2283_008351</name>
</gene>
<dbReference type="Pfam" id="PF01325">
    <property type="entry name" value="Fe_dep_repress"/>
    <property type="match status" value="1"/>
</dbReference>
<organism evidence="3 4">
    <name type="scientific">Streptomyces pseudovenezuelae</name>
    <dbReference type="NCBI Taxonomy" id="67350"/>
    <lineage>
        <taxon>Bacteria</taxon>
        <taxon>Bacillati</taxon>
        <taxon>Actinomycetota</taxon>
        <taxon>Actinomycetes</taxon>
        <taxon>Kitasatosporales</taxon>
        <taxon>Streptomycetaceae</taxon>
        <taxon>Streptomyces</taxon>
        <taxon>Streptomyces aurantiacus group</taxon>
    </lineage>
</organism>
<evidence type="ECO:0000256" key="1">
    <source>
        <dbReference type="SAM" id="MobiDB-lite"/>
    </source>
</evidence>
<feature type="region of interest" description="Disordered" evidence="1">
    <location>
        <begin position="53"/>
        <end position="78"/>
    </location>
</feature>
<evidence type="ECO:0000259" key="2">
    <source>
        <dbReference type="Pfam" id="PF01325"/>
    </source>
</evidence>
<dbReference type="EMBL" id="JARXVH010000020">
    <property type="protein sequence ID" value="MDH6221009.1"/>
    <property type="molecule type" value="Genomic_DNA"/>
</dbReference>
<accession>A0ABT6M024</accession>
<name>A0ABT6M024_9ACTN</name>